<evidence type="ECO:0000256" key="1">
    <source>
        <dbReference type="ARBA" id="ARBA00022741"/>
    </source>
</evidence>
<evidence type="ECO:0000256" key="2">
    <source>
        <dbReference type="ARBA" id="ARBA00022801"/>
    </source>
</evidence>
<evidence type="ECO:0000259" key="7">
    <source>
        <dbReference type="PROSITE" id="PS51195"/>
    </source>
</evidence>
<comment type="domain">
    <text evidence="6">The Q motif is unique to and characteristic of the DEAD box family of RNA helicases and controls ATP binding and hydrolysis.</text>
</comment>
<reference evidence="8 9" key="1">
    <citation type="journal article" date="2024" name="G3 (Bethesda)">
        <title>Genome assembly of Hibiscus sabdariffa L. provides insights into metabolisms of medicinal natural products.</title>
        <authorList>
            <person name="Kim T."/>
        </authorList>
    </citation>
    <scope>NUCLEOTIDE SEQUENCE [LARGE SCALE GENOMIC DNA]</scope>
    <source>
        <strain evidence="8">TK-2024</strain>
        <tissue evidence="8">Old leaves</tissue>
    </source>
</reference>
<keyword evidence="6" id="KW-0694">RNA-binding</keyword>
<dbReference type="Pfam" id="PF00270">
    <property type="entry name" value="DEAD"/>
    <property type="match status" value="1"/>
</dbReference>
<evidence type="ECO:0000313" key="9">
    <source>
        <dbReference type="Proteomes" id="UP001396334"/>
    </source>
</evidence>
<dbReference type="PANTHER" id="PTHR24031">
    <property type="entry name" value="RNA HELICASE"/>
    <property type="match status" value="1"/>
</dbReference>
<keyword evidence="9" id="KW-1185">Reference proteome</keyword>
<keyword evidence="4 6" id="KW-0067">ATP-binding</keyword>
<keyword evidence="2 6" id="KW-0378">Hydrolase</keyword>
<proteinExistence type="inferred from homology"/>
<dbReference type="PROSITE" id="PS51195">
    <property type="entry name" value="Q_MOTIF"/>
    <property type="match status" value="1"/>
</dbReference>
<dbReference type="SUPFAM" id="SSF52540">
    <property type="entry name" value="P-loop containing nucleoside triphosphate hydrolases"/>
    <property type="match status" value="1"/>
</dbReference>
<dbReference type="InterPro" id="IPR027417">
    <property type="entry name" value="P-loop_NTPase"/>
</dbReference>
<evidence type="ECO:0000256" key="3">
    <source>
        <dbReference type="ARBA" id="ARBA00022806"/>
    </source>
</evidence>
<feature type="domain" description="DEAD-box RNA helicase Q" evidence="7">
    <location>
        <begin position="2"/>
        <end position="30"/>
    </location>
</feature>
<evidence type="ECO:0000256" key="4">
    <source>
        <dbReference type="ARBA" id="ARBA00022840"/>
    </source>
</evidence>
<organism evidence="8 9">
    <name type="scientific">Hibiscus sabdariffa</name>
    <name type="common">roselle</name>
    <dbReference type="NCBI Taxonomy" id="183260"/>
    <lineage>
        <taxon>Eukaryota</taxon>
        <taxon>Viridiplantae</taxon>
        <taxon>Streptophyta</taxon>
        <taxon>Embryophyta</taxon>
        <taxon>Tracheophyta</taxon>
        <taxon>Spermatophyta</taxon>
        <taxon>Magnoliopsida</taxon>
        <taxon>eudicotyledons</taxon>
        <taxon>Gunneridae</taxon>
        <taxon>Pentapetalae</taxon>
        <taxon>rosids</taxon>
        <taxon>malvids</taxon>
        <taxon>Malvales</taxon>
        <taxon>Malvaceae</taxon>
        <taxon>Malvoideae</taxon>
        <taxon>Hibiscus</taxon>
    </lineage>
</organism>
<dbReference type="EMBL" id="JBBPBN010000009">
    <property type="protein sequence ID" value="KAK9031694.1"/>
    <property type="molecule type" value="Genomic_DNA"/>
</dbReference>
<comment type="similarity">
    <text evidence="6">Belongs to the DEAD box helicase family.</text>
</comment>
<evidence type="ECO:0000256" key="5">
    <source>
        <dbReference type="PROSITE-ProRule" id="PRU00552"/>
    </source>
</evidence>
<comment type="catalytic activity">
    <reaction evidence="6">
        <text>ATP + H2O = ADP + phosphate + H(+)</text>
        <dbReference type="Rhea" id="RHEA:13065"/>
        <dbReference type="ChEBI" id="CHEBI:15377"/>
        <dbReference type="ChEBI" id="CHEBI:15378"/>
        <dbReference type="ChEBI" id="CHEBI:30616"/>
        <dbReference type="ChEBI" id="CHEBI:43474"/>
        <dbReference type="ChEBI" id="CHEBI:456216"/>
        <dbReference type="EC" id="3.6.4.13"/>
    </reaction>
</comment>
<keyword evidence="1 6" id="KW-0547">Nucleotide-binding</keyword>
<dbReference type="InterPro" id="IPR011545">
    <property type="entry name" value="DEAD/DEAH_box_helicase_dom"/>
</dbReference>
<dbReference type="InterPro" id="IPR014014">
    <property type="entry name" value="RNA_helicase_DEAD_Q_motif"/>
</dbReference>
<evidence type="ECO:0000313" key="8">
    <source>
        <dbReference type="EMBL" id="KAK9031694.1"/>
    </source>
</evidence>
<sequence length="101" mass="11131">MKSFDDIDLGDGLKQNIRRCNYIKPTQVQRHSIPITVFSWDLMACAQIGSGKTNAFCFPIICGFSNDPSLGAGRGGIGNVVPCPLVVFPLFWLLPWSCLVR</sequence>
<dbReference type="Proteomes" id="UP001396334">
    <property type="component" value="Unassembled WGS sequence"/>
</dbReference>
<keyword evidence="3 6" id="KW-0347">Helicase</keyword>
<evidence type="ECO:0000256" key="6">
    <source>
        <dbReference type="RuleBase" id="RU365068"/>
    </source>
</evidence>
<protein>
    <recommendedName>
        <fullName evidence="6">ATP-dependent RNA helicase</fullName>
        <ecNumber evidence="6">3.6.4.13</ecNumber>
    </recommendedName>
</protein>
<gene>
    <name evidence="8" type="ORF">V6N11_055986</name>
</gene>
<comment type="caution">
    <text evidence="8">The sequence shown here is derived from an EMBL/GenBank/DDBJ whole genome shotgun (WGS) entry which is preliminary data.</text>
</comment>
<dbReference type="EC" id="3.6.4.13" evidence="6"/>
<comment type="function">
    <text evidence="6">RNA helicase.</text>
</comment>
<accession>A0ABR2T2R0</accession>
<dbReference type="Gene3D" id="3.40.50.300">
    <property type="entry name" value="P-loop containing nucleotide triphosphate hydrolases"/>
    <property type="match status" value="1"/>
</dbReference>
<name>A0ABR2T2R0_9ROSI</name>
<feature type="short sequence motif" description="Q motif" evidence="5">
    <location>
        <begin position="2"/>
        <end position="30"/>
    </location>
</feature>